<reference evidence="2 3" key="1">
    <citation type="submission" date="2012-04" db="EMBL/GenBank/DDBJ databases">
        <title>The Genome Sequence of Afipia clevelandensis ATCC 49720.</title>
        <authorList>
            <consortium name="The Broad Institute Genome Sequencing Platform"/>
            <person name="Earl A."/>
            <person name="Ward D."/>
            <person name="Feldgarden M."/>
            <person name="Gevers D."/>
            <person name="Huys G."/>
            <person name="Walker B."/>
            <person name="Young S.K."/>
            <person name="Zeng Q."/>
            <person name="Gargeya S."/>
            <person name="Fitzgerald M."/>
            <person name="Haas B."/>
            <person name="Abouelleil A."/>
            <person name="Alvarado L."/>
            <person name="Arachchi H.M."/>
            <person name="Berlin A."/>
            <person name="Chapman S.B."/>
            <person name="Goldberg J."/>
            <person name="Griggs A."/>
            <person name="Gujja S."/>
            <person name="Hansen M."/>
            <person name="Howarth C."/>
            <person name="Imamovic A."/>
            <person name="Larimer J."/>
            <person name="McCowen C."/>
            <person name="Montmayeur A."/>
            <person name="Murphy C."/>
            <person name="Neiman D."/>
            <person name="Pearson M."/>
            <person name="Priest M."/>
            <person name="Roberts A."/>
            <person name="Saif S."/>
            <person name="Shea T."/>
            <person name="Sisk P."/>
            <person name="Sykes S."/>
            <person name="Wortman J."/>
            <person name="Nusbaum C."/>
            <person name="Birren B."/>
        </authorList>
    </citation>
    <scope>NUCLEOTIDE SEQUENCE [LARGE SCALE GENOMIC DNA]</scope>
    <source>
        <strain evidence="2 3">ATCC 49720</strain>
    </source>
</reference>
<dbReference type="Proteomes" id="UP000001095">
    <property type="component" value="Unassembled WGS sequence"/>
</dbReference>
<dbReference type="PATRIC" id="fig|883079.3.peg.1851"/>
<keyword evidence="2" id="KW-0808">Transferase</keyword>
<sequence>MKTVHKLALARIAYRNIHIARALVGRSDRCLATRNGVTYDLDLSQGIDLAIYLGNMFERGTQNALRKWVKPGSFVLDVGANIGAHSLPLAQLVGPSGRVLSFEPTDYAYRKLRRNLDLNPELAPRITTFQCFLAGQDDASVPDSIYSSWPLTEQDNLHAKHQGQAMPTNKARALSIDGVLAQLSNPIVQLVKLDVDGFETEVLRGATGLLRDSRPVFLMELSPYVLDERGSSLEELLACFAPYNYRFYHERSERLLPLEPAALRRLVGDGASINVIARAG</sequence>
<name>K8NZ47_9BRAD</name>
<dbReference type="InterPro" id="IPR006342">
    <property type="entry name" value="FkbM_mtfrase"/>
</dbReference>
<dbReference type="GO" id="GO:0032259">
    <property type="term" value="P:methylation"/>
    <property type="evidence" value="ECO:0007669"/>
    <property type="project" value="UniProtKB-KW"/>
</dbReference>
<gene>
    <name evidence="2" type="ORF">HMPREF9696_01824</name>
</gene>
<dbReference type="NCBIfam" id="TIGR01444">
    <property type="entry name" value="fkbM_fam"/>
    <property type="match status" value="1"/>
</dbReference>
<dbReference type="SUPFAM" id="SSF53335">
    <property type="entry name" value="S-adenosyl-L-methionine-dependent methyltransferases"/>
    <property type="match status" value="1"/>
</dbReference>
<dbReference type="HOGENOM" id="CLU_992757_0_0_5"/>
<evidence type="ECO:0000259" key="1">
    <source>
        <dbReference type="Pfam" id="PF05050"/>
    </source>
</evidence>
<proteinExistence type="predicted"/>
<dbReference type="PANTHER" id="PTHR34203:SF15">
    <property type="entry name" value="SLL1173 PROTEIN"/>
    <property type="match status" value="1"/>
</dbReference>
<dbReference type="OrthoDB" id="9814604at2"/>
<dbReference type="EMBL" id="AGWY01000008">
    <property type="protein sequence ID" value="EKS35612.1"/>
    <property type="molecule type" value="Genomic_DNA"/>
</dbReference>
<evidence type="ECO:0000313" key="3">
    <source>
        <dbReference type="Proteomes" id="UP000001095"/>
    </source>
</evidence>
<dbReference type="InterPro" id="IPR029063">
    <property type="entry name" value="SAM-dependent_MTases_sf"/>
</dbReference>
<protein>
    <submittedName>
        <fullName evidence="2">FkbM family methyltransferase</fullName>
    </submittedName>
</protein>
<dbReference type="AlphaFoldDB" id="K8NZ47"/>
<dbReference type="GO" id="GO:0008168">
    <property type="term" value="F:methyltransferase activity"/>
    <property type="evidence" value="ECO:0007669"/>
    <property type="project" value="UniProtKB-KW"/>
</dbReference>
<keyword evidence="3" id="KW-1185">Reference proteome</keyword>
<organism evidence="2 3">
    <name type="scientific">Afipia clevelandensis ATCC 49720</name>
    <dbReference type="NCBI Taxonomy" id="883079"/>
    <lineage>
        <taxon>Bacteria</taxon>
        <taxon>Pseudomonadati</taxon>
        <taxon>Pseudomonadota</taxon>
        <taxon>Alphaproteobacteria</taxon>
        <taxon>Hyphomicrobiales</taxon>
        <taxon>Nitrobacteraceae</taxon>
        <taxon>Afipia</taxon>
    </lineage>
</organism>
<comment type="caution">
    <text evidence="2">The sequence shown here is derived from an EMBL/GenBank/DDBJ whole genome shotgun (WGS) entry which is preliminary data.</text>
</comment>
<accession>K8NZ47</accession>
<dbReference type="PANTHER" id="PTHR34203">
    <property type="entry name" value="METHYLTRANSFERASE, FKBM FAMILY PROTEIN"/>
    <property type="match status" value="1"/>
</dbReference>
<feature type="domain" description="Methyltransferase FkbM" evidence="1">
    <location>
        <begin position="77"/>
        <end position="247"/>
    </location>
</feature>
<dbReference type="InterPro" id="IPR052514">
    <property type="entry name" value="SAM-dependent_MTase"/>
</dbReference>
<keyword evidence="2" id="KW-0489">Methyltransferase</keyword>
<dbReference type="Gene3D" id="3.40.50.150">
    <property type="entry name" value="Vaccinia Virus protein VP39"/>
    <property type="match status" value="1"/>
</dbReference>
<dbReference type="Pfam" id="PF05050">
    <property type="entry name" value="Methyltransf_21"/>
    <property type="match status" value="1"/>
</dbReference>
<evidence type="ECO:0000313" key="2">
    <source>
        <dbReference type="EMBL" id="EKS35612.1"/>
    </source>
</evidence>